<dbReference type="InParanoid" id="A0A067PHV0"/>
<feature type="compositionally biased region" description="Polar residues" evidence="2">
    <location>
        <begin position="546"/>
        <end position="557"/>
    </location>
</feature>
<feature type="compositionally biased region" description="Polar residues" evidence="2">
    <location>
        <begin position="307"/>
        <end position="318"/>
    </location>
</feature>
<dbReference type="Proteomes" id="UP000027265">
    <property type="component" value="Unassembled WGS sequence"/>
</dbReference>
<feature type="region of interest" description="Disordered" evidence="2">
    <location>
        <begin position="96"/>
        <end position="136"/>
    </location>
</feature>
<organism evidence="3 4">
    <name type="scientific">Jaapia argillacea MUCL 33604</name>
    <dbReference type="NCBI Taxonomy" id="933084"/>
    <lineage>
        <taxon>Eukaryota</taxon>
        <taxon>Fungi</taxon>
        <taxon>Dikarya</taxon>
        <taxon>Basidiomycota</taxon>
        <taxon>Agaricomycotina</taxon>
        <taxon>Agaricomycetes</taxon>
        <taxon>Agaricomycetidae</taxon>
        <taxon>Jaapiales</taxon>
        <taxon>Jaapiaceae</taxon>
        <taxon>Jaapia</taxon>
    </lineage>
</organism>
<protein>
    <submittedName>
        <fullName evidence="3">Uncharacterized protein</fullName>
    </submittedName>
</protein>
<accession>A0A067PHV0</accession>
<name>A0A067PHV0_9AGAM</name>
<feature type="compositionally biased region" description="Polar residues" evidence="2">
    <location>
        <begin position="125"/>
        <end position="136"/>
    </location>
</feature>
<feature type="compositionally biased region" description="Basic and acidic residues" evidence="2">
    <location>
        <begin position="322"/>
        <end position="336"/>
    </location>
</feature>
<feature type="compositionally biased region" description="Basic and acidic residues" evidence="2">
    <location>
        <begin position="13"/>
        <end position="29"/>
    </location>
</feature>
<feature type="region of interest" description="Disordered" evidence="2">
    <location>
        <begin position="544"/>
        <end position="594"/>
    </location>
</feature>
<evidence type="ECO:0000313" key="3">
    <source>
        <dbReference type="EMBL" id="KDQ53410.1"/>
    </source>
</evidence>
<evidence type="ECO:0000256" key="2">
    <source>
        <dbReference type="SAM" id="MobiDB-lite"/>
    </source>
</evidence>
<feature type="region of interest" description="Disordered" evidence="2">
    <location>
        <begin position="1"/>
        <end position="72"/>
    </location>
</feature>
<reference evidence="4" key="1">
    <citation type="journal article" date="2014" name="Proc. Natl. Acad. Sci. U.S.A.">
        <title>Extensive sampling of basidiomycete genomes demonstrates inadequacy of the white-rot/brown-rot paradigm for wood decay fungi.</title>
        <authorList>
            <person name="Riley R."/>
            <person name="Salamov A.A."/>
            <person name="Brown D.W."/>
            <person name="Nagy L.G."/>
            <person name="Floudas D."/>
            <person name="Held B.W."/>
            <person name="Levasseur A."/>
            <person name="Lombard V."/>
            <person name="Morin E."/>
            <person name="Otillar R."/>
            <person name="Lindquist E.A."/>
            <person name="Sun H."/>
            <person name="LaButti K.M."/>
            <person name="Schmutz J."/>
            <person name="Jabbour D."/>
            <person name="Luo H."/>
            <person name="Baker S.E."/>
            <person name="Pisabarro A.G."/>
            <person name="Walton J.D."/>
            <person name="Blanchette R.A."/>
            <person name="Henrissat B."/>
            <person name="Martin F."/>
            <person name="Cullen D."/>
            <person name="Hibbett D.S."/>
            <person name="Grigoriev I.V."/>
        </authorList>
    </citation>
    <scope>NUCLEOTIDE SEQUENCE [LARGE SCALE GENOMIC DNA]</scope>
    <source>
        <strain evidence="4">MUCL 33604</strain>
    </source>
</reference>
<feature type="region of interest" description="Disordered" evidence="2">
    <location>
        <begin position="306"/>
        <end position="404"/>
    </location>
</feature>
<dbReference type="EMBL" id="KL197734">
    <property type="protein sequence ID" value="KDQ53410.1"/>
    <property type="molecule type" value="Genomic_DNA"/>
</dbReference>
<feature type="region of interest" description="Disordered" evidence="2">
    <location>
        <begin position="252"/>
        <end position="291"/>
    </location>
</feature>
<evidence type="ECO:0000256" key="1">
    <source>
        <dbReference type="SAM" id="Coils"/>
    </source>
</evidence>
<keyword evidence="1" id="KW-0175">Coiled coil</keyword>
<keyword evidence="4" id="KW-1185">Reference proteome</keyword>
<sequence length="594" mass="66102">MSVADGALTSHTQRADLTRKQLPKPRQDSQNEDLPLQGHPPQCQHHEGPSFIASVTTPPRSKPVTPIPSTPLNQAVTLGSSTIWWDLSPFREYLTQSHPQDRSPAVHSEELSQVNHGGDPLRGASSDNLAVGSSYSENDPLGIQGLHTADMPPSQLQAWGERLKVHFTEISNHRETLIAFQKEIEVTKITVDDGEVIRERDSLRLENAELHEKVQNHVRQCKHLEQVVQRFEKSVLDRQAIFTDIRNPADNIRNSEFDFSHPPPAKQVSPDAVPPISSGSMHDSAAGGSCSEDSLMVSVHLDESVHVRQQTPPSQVAGPSSELRESIDHQGHHQHQDFAAGVRRPAANSSVVSSYSGRSHNEDGGPLDQRNQPHYQYMVNARTPHPPANTDSRGLHQHPPSRYKVAPQYPNYPHIPQGNSYAASHQPSQLPHPEVVPQYPYYSQPHIPQCYPYMSGHQPSVPQFPGHEVGMRCPNYIYSQWPHGYPYVSGNQPSILQLSHHHCELPQGYPGYPAIVQPSRQDERHPYLVDHQCSVAQSFQDEKGESQLTDGQLSLASTEKAEPVRKAKKGKERAVVSQNNDGFAEGSKMHKPRV</sequence>
<feature type="coiled-coil region" evidence="1">
    <location>
        <begin position="200"/>
        <end position="227"/>
    </location>
</feature>
<gene>
    <name evidence="3" type="ORF">JAAARDRAFT_197558</name>
</gene>
<dbReference type="AlphaFoldDB" id="A0A067PHV0"/>
<proteinExistence type="predicted"/>
<feature type="compositionally biased region" description="Low complexity" evidence="2">
    <location>
        <begin position="349"/>
        <end position="358"/>
    </location>
</feature>
<dbReference type="HOGENOM" id="CLU_459309_0_0_1"/>
<evidence type="ECO:0000313" key="4">
    <source>
        <dbReference type="Proteomes" id="UP000027265"/>
    </source>
</evidence>